<gene>
    <name evidence="3" type="ORF">1136</name>
</gene>
<dbReference type="AlphaFoldDB" id="A0A0E4GA93"/>
<accession>A0A0E4GA93</accession>
<dbReference type="RefSeq" id="WP_046496488.1">
    <property type="nucleotide sequence ID" value="NZ_CGIH01000020.1"/>
</dbReference>
<keyword evidence="4" id="KW-1185">Reference proteome</keyword>
<evidence type="ECO:0000313" key="4">
    <source>
        <dbReference type="Proteomes" id="UP000045545"/>
    </source>
</evidence>
<dbReference type="STRING" id="690567.1136"/>
<keyword evidence="2" id="KW-0732">Signal</keyword>
<sequence length="289" mass="31804">MKKFISVLIMSCFLLTISPISALAGYGEVVSLGNDLTTSQQNQVLQLFGVDADKAKIIKVTNQEMRQYLEGVATEKQLGTKAISSAYIKPADKGEGISVTTYNIYWVTEEMYKNALVTAGIEDAEVIVAAPFQVSGASALTGIMKAFETATGKKLNESAKKAANEELVVTGELGNEIGSDEAAELINNVKKEVVKQKIKDPEDILELIKRIAQEQGIELTDQQVQRIAELMQKISQLDLKKLSKQLDQINLNLDDIKKAVDENQATTNKILSALNEFFDWIKDKINALF</sequence>
<evidence type="ECO:0008006" key="5">
    <source>
        <dbReference type="Google" id="ProtNLM"/>
    </source>
</evidence>
<protein>
    <recommendedName>
        <fullName evidence="5">DUF1002 domain-containing protein</fullName>
    </recommendedName>
</protein>
<proteinExistence type="predicted"/>
<keyword evidence="1" id="KW-0175">Coiled coil</keyword>
<evidence type="ECO:0000256" key="2">
    <source>
        <dbReference type="SAM" id="SignalP"/>
    </source>
</evidence>
<feature type="signal peptide" evidence="2">
    <location>
        <begin position="1"/>
        <end position="24"/>
    </location>
</feature>
<dbReference type="OrthoDB" id="9810153at2"/>
<name>A0A0E4GA93_9FIRM</name>
<reference evidence="3 4" key="1">
    <citation type="submission" date="2015-03" db="EMBL/GenBank/DDBJ databases">
        <authorList>
            <person name="Murphy D."/>
        </authorList>
    </citation>
    <scope>NUCLEOTIDE SEQUENCE [LARGE SCALE GENOMIC DNA]</scope>
    <source>
        <strain evidence="3 4">OL-4</strain>
    </source>
</reference>
<dbReference type="InterPro" id="IPR009343">
    <property type="entry name" value="DUF1002"/>
</dbReference>
<dbReference type="EMBL" id="CGIH01000020">
    <property type="protein sequence ID" value="CFX39973.1"/>
    <property type="molecule type" value="Genomic_DNA"/>
</dbReference>
<dbReference type="Proteomes" id="UP000045545">
    <property type="component" value="Unassembled WGS sequence"/>
</dbReference>
<dbReference type="SUPFAM" id="SSF109998">
    <property type="entry name" value="Triger factor/SurA peptide-binding domain-like"/>
    <property type="match status" value="1"/>
</dbReference>
<dbReference type="InterPro" id="IPR027304">
    <property type="entry name" value="Trigger_fact/SurA_dom_sf"/>
</dbReference>
<dbReference type="Pfam" id="PF06207">
    <property type="entry name" value="DUF1002"/>
    <property type="match status" value="1"/>
</dbReference>
<feature type="chain" id="PRO_5038353837" description="DUF1002 domain-containing protein" evidence="2">
    <location>
        <begin position="25"/>
        <end position="289"/>
    </location>
</feature>
<organism evidence="3 4">
    <name type="scientific">Syntrophomonas zehnderi OL-4</name>
    <dbReference type="NCBI Taxonomy" id="690567"/>
    <lineage>
        <taxon>Bacteria</taxon>
        <taxon>Bacillati</taxon>
        <taxon>Bacillota</taxon>
        <taxon>Clostridia</taxon>
        <taxon>Eubacteriales</taxon>
        <taxon>Syntrophomonadaceae</taxon>
        <taxon>Syntrophomonas</taxon>
    </lineage>
</organism>
<evidence type="ECO:0000313" key="3">
    <source>
        <dbReference type="EMBL" id="CFX39973.1"/>
    </source>
</evidence>
<evidence type="ECO:0000256" key="1">
    <source>
        <dbReference type="SAM" id="Coils"/>
    </source>
</evidence>
<feature type="coiled-coil region" evidence="1">
    <location>
        <begin position="239"/>
        <end position="266"/>
    </location>
</feature>